<dbReference type="InterPro" id="IPR004276">
    <property type="entry name" value="GlycoTrans_28_N"/>
</dbReference>
<dbReference type="EMBL" id="AP017372">
    <property type="protein sequence ID" value="BAU58254.1"/>
    <property type="molecule type" value="Genomic_DNA"/>
</dbReference>
<proteinExistence type="predicted"/>
<dbReference type="GO" id="GO:0016758">
    <property type="term" value="F:hexosyltransferase activity"/>
    <property type="evidence" value="ECO:0007669"/>
    <property type="project" value="InterPro"/>
</dbReference>
<evidence type="ECO:0000313" key="3">
    <source>
        <dbReference type="EMBL" id="BAU58254.1"/>
    </source>
</evidence>
<dbReference type="InterPro" id="IPR010610">
    <property type="entry name" value="EryCIII-like_C"/>
</dbReference>
<dbReference type="Pfam" id="PF06722">
    <property type="entry name" value="EryCIII-like_C"/>
    <property type="match status" value="1"/>
</dbReference>
<feature type="domain" description="Erythromycin biosynthesis protein CIII-like C-terminal" evidence="2">
    <location>
        <begin position="291"/>
        <end position="396"/>
    </location>
</feature>
<dbReference type="InterPro" id="IPR002213">
    <property type="entry name" value="UDP_glucos_trans"/>
</dbReference>
<sequence length="418" mass="45573">MRTLICASGSHGDVLPFIALGKALQERNCEVFIYTHRYFKQRIESEGLNCIGVGDSTDEYQQLLSDPKLTDSHQGTKILAKVLTANLAQDWQALRRYILPGQTVAIGSTLSLLPRLLKETDGVFCVTTHLAPVLLRCRRRLPRFGTSPIWPLLPRPAPQVLWYMLDRLVFDPAFAPKLNDLLSDLGLPPAKRVLGDWLHNVDMILAMFPDWLANPQPPWDTPLSLAGFPNGSLQQGTYNNLPRDIRLFLEQGTAPVVFTPGTATRCSGDFFLASIQACQSNGYRGILVDAHGEAPTDLPSGMISSGYVPFPNLLPHAAALVHHGGIGTFSTALTAGIPQLIRPMAYDQFDNSAHAQRLGVGLELLPRHYSGKSAAEAIDALLGSTSRVERCREIAQWAREDDGAVNAAERIIAAVGGG</sequence>
<dbReference type="Gene3D" id="3.40.50.2000">
    <property type="entry name" value="Glycogen Phosphorylase B"/>
    <property type="match status" value="2"/>
</dbReference>
<keyword evidence="4" id="KW-1185">Reference proteome</keyword>
<dbReference type="OrthoDB" id="9805366at2"/>
<dbReference type="GO" id="GO:0033072">
    <property type="term" value="P:vancomycin biosynthetic process"/>
    <property type="evidence" value="ECO:0007669"/>
    <property type="project" value="UniProtKB-ARBA"/>
</dbReference>
<dbReference type="KEGG" id="hhk:HH1059_15470"/>
<dbReference type="GO" id="GO:0005975">
    <property type="term" value="P:carbohydrate metabolic process"/>
    <property type="evidence" value="ECO:0007669"/>
    <property type="project" value="InterPro"/>
</dbReference>
<dbReference type="SUPFAM" id="SSF53756">
    <property type="entry name" value="UDP-Glycosyltransferase/glycogen phosphorylase"/>
    <property type="match status" value="1"/>
</dbReference>
<evidence type="ECO:0000313" key="4">
    <source>
        <dbReference type="Proteomes" id="UP000218890"/>
    </source>
</evidence>
<feature type="domain" description="Glycosyltransferase family 28 N-terminal" evidence="1">
    <location>
        <begin position="5"/>
        <end position="81"/>
    </location>
</feature>
<dbReference type="RefSeq" id="WP_096409645.1">
    <property type="nucleotide sequence ID" value="NZ_AP017372.2"/>
</dbReference>
<name>A0A0X8XCL8_HALHR</name>
<organism evidence="3 4">
    <name type="scientific">Halorhodospira halochloris</name>
    <name type="common">Ectothiorhodospira halochloris</name>
    <dbReference type="NCBI Taxonomy" id="1052"/>
    <lineage>
        <taxon>Bacteria</taxon>
        <taxon>Pseudomonadati</taxon>
        <taxon>Pseudomonadota</taxon>
        <taxon>Gammaproteobacteria</taxon>
        <taxon>Chromatiales</taxon>
        <taxon>Ectothiorhodospiraceae</taxon>
        <taxon>Halorhodospira</taxon>
    </lineage>
</organism>
<dbReference type="Proteomes" id="UP000218890">
    <property type="component" value="Chromosome"/>
</dbReference>
<dbReference type="InterPro" id="IPR050426">
    <property type="entry name" value="Glycosyltransferase_28"/>
</dbReference>
<reference evidence="3" key="1">
    <citation type="submission" date="2016-02" db="EMBL/GenBank/DDBJ databases">
        <title>Halorhodospira halochloris DSM-1059 complete genome, version 2.</title>
        <authorList>
            <person name="Tsukatani Y."/>
        </authorList>
    </citation>
    <scope>NUCLEOTIDE SEQUENCE</scope>
    <source>
        <strain evidence="3">DSM 1059</strain>
    </source>
</reference>
<dbReference type="GO" id="GO:0008194">
    <property type="term" value="F:UDP-glycosyltransferase activity"/>
    <property type="evidence" value="ECO:0007669"/>
    <property type="project" value="InterPro"/>
</dbReference>
<accession>A0A0X8XCL8</accession>
<dbReference type="Pfam" id="PF03033">
    <property type="entry name" value="Glyco_transf_28"/>
    <property type="match status" value="1"/>
</dbReference>
<dbReference type="CDD" id="cd03784">
    <property type="entry name" value="GT1_Gtf-like"/>
    <property type="match status" value="1"/>
</dbReference>
<protein>
    <submittedName>
        <fullName evidence="3">RhlB</fullName>
    </submittedName>
</protein>
<evidence type="ECO:0000259" key="1">
    <source>
        <dbReference type="Pfam" id="PF03033"/>
    </source>
</evidence>
<dbReference type="PANTHER" id="PTHR48050:SF13">
    <property type="entry name" value="STEROL 3-BETA-GLUCOSYLTRANSFERASE UGT80A2"/>
    <property type="match status" value="1"/>
</dbReference>
<dbReference type="PANTHER" id="PTHR48050">
    <property type="entry name" value="STEROL 3-BETA-GLUCOSYLTRANSFERASE"/>
    <property type="match status" value="1"/>
</dbReference>
<gene>
    <name evidence="3" type="ORF">HH1059_15470</name>
</gene>
<dbReference type="AlphaFoldDB" id="A0A0X8XCL8"/>
<evidence type="ECO:0000259" key="2">
    <source>
        <dbReference type="Pfam" id="PF06722"/>
    </source>
</evidence>